<sequence length="119" mass="13618">MKAEHDPKLRASTHYGIDKLTERNIKQKLEPPLTEYVTERCTKGRCAKPLKNINEWVSSNDPHVKIMKYTEGDVGRRPVRQNWNLTEEGRCDVGRGYSWLASFCYPGLIDGGNTVWLPG</sequence>
<name>A0A5B7CF22_PORTR</name>
<protein>
    <submittedName>
        <fullName evidence="1">Uncharacterized protein</fullName>
    </submittedName>
</protein>
<proteinExistence type="predicted"/>
<dbReference type="Proteomes" id="UP000324222">
    <property type="component" value="Unassembled WGS sequence"/>
</dbReference>
<keyword evidence="2" id="KW-1185">Reference proteome</keyword>
<gene>
    <name evidence="1" type="ORF">E2C01_000377</name>
</gene>
<evidence type="ECO:0000313" key="1">
    <source>
        <dbReference type="EMBL" id="MPC07810.1"/>
    </source>
</evidence>
<evidence type="ECO:0000313" key="2">
    <source>
        <dbReference type="Proteomes" id="UP000324222"/>
    </source>
</evidence>
<organism evidence="1 2">
    <name type="scientific">Portunus trituberculatus</name>
    <name type="common">Swimming crab</name>
    <name type="synonym">Neptunus trituberculatus</name>
    <dbReference type="NCBI Taxonomy" id="210409"/>
    <lineage>
        <taxon>Eukaryota</taxon>
        <taxon>Metazoa</taxon>
        <taxon>Ecdysozoa</taxon>
        <taxon>Arthropoda</taxon>
        <taxon>Crustacea</taxon>
        <taxon>Multicrustacea</taxon>
        <taxon>Malacostraca</taxon>
        <taxon>Eumalacostraca</taxon>
        <taxon>Eucarida</taxon>
        <taxon>Decapoda</taxon>
        <taxon>Pleocyemata</taxon>
        <taxon>Brachyura</taxon>
        <taxon>Eubrachyura</taxon>
        <taxon>Portunoidea</taxon>
        <taxon>Portunidae</taxon>
        <taxon>Portuninae</taxon>
        <taxon>Portunus</taxon>
    </lineage>
</organism>
<accession>A0A5B7CF22</accession>
<reference evidence="1 2" key="1">
    <citation type="submission" date="2019-05" db="EMBL/GenBank/DDBJ databases">
        <title>Another draft genome of Portunus trituberculatus and its Hox gene families provides insights of decapod evolution.</title>
        <authorList>
            <person name="Jeong J.-H."/>
            <person name="Song I."/>
            <person name="Kim S."/>
            <person name="Choi T."/>
            <person name="Kim D."/>
            <person name="Ryu S."/>
            <person name="Kim W."/>
        </authorList>
    </citation>
    <scope>NUCLEOTIDE SEQUENCE [LARGE SCALE GENOMIC DNA]</scope>
    <source>
        <tissue evidence="1">Muscle</tissue>
    </source>
</reference>
<dbReference type="EMBL" id="VSRR010000009">
    <property type="protein sequence ID" value="MPC07810.1"/>
    <property type="molecule type" value="Genomic_DNA"/>
</dbReference>
<comment type="caution">
    <text evidence="1">The sequence shown here is derived from an EMBL/GenBank/DDBJ whole genome shotgun (WGS) entry which is preliminary data.</text>
</comment>
<dbReference type="AlphaFoldDB" id="A0A5B7CF22"/>